<evidence type="ECO:0000256" key="1">
    <source>
        <dbReference type="SAM" id="MobiDB-lite"/>
    </source>
</evidence>
<dbReference type="InterPro" id="IPR022385">
    <property type="entry name" value="Rhs_assc_core"/>
</dbReference>
<feature type="compositionally biased region" description="Polar residues" evidence="1">
    <location>
        <begin position="46"/>
        <end position="62"/>
    </location>
</feature>
<dbReference type="RefSeq" id="WP_150948028.1">
    <property type="nucleotide sequence ID" value="NZ_VCMV01000051.1"/>
</dbReference>
<keyword evidence="3" id="KW-1185">Reference proteome</keyword>
<dbReference type="Gene3D" id="2.180.10.10">
    <property type="entry name" value="RHS repeat-associated core"/>
    <property type="match status" value="1"/>
</dbReference>
<dbReference type="PANTHER" id="PTHR32305">
    <property type="match status" value="1"/>
</dbReference>
<evidence type="ECO:0000313" key="3">
    <source>
        <dbReference type="Proteomes" id="UP000325684"/>
    </source>
</evidence>
<dbReference type="Proteomes" id="UP000325684">
    <property type="component" value="Unassembled WGS sequence"/>
</dbReference>
<gene>
    <name evidence="2" type="ORF">FEZ63_20625</name>
</gene>
<organism evidence="2 3">
    <name type="scientific">Microvirga brassicacearum</name>
    <dbReference type="NCBI Taxonomy" id="2580413"/>
    <lineage>
        <taxon>Bacteria</taxon>
        <taxon>Pseudomonadati</taxon>
        <taxon>Pseudomonadota</taxon>
        <taxon>Alphaproteobacteria</taxon>
        <taxon>Hyphomicrobiales</taxon>
        <taxon>Methylobacteriaceae</taxon>
        <taxon>Microvirga</taxon>
    </lineage>
</organism>
<protein>
    <submittedName>
        <fullName evidence="2">RHS repeat-associated core domain-containing protein</fullName>
    </submittedName>
</protein>
<dbReference type="NCBIfam" id="TIGR03696">
    <property type="entry name" value="Rhs_assc_core"/>
    <property type="match status" value="1"/>
</dbReference>
<dbReference type="PANTHER" id="PTHR32305:SF17">
    <property type="entry name" value="TRNA NUCLEASE WAPA"/>
    <property type="match status" value="1"/>
</dbReference>
<proteinExistence type="predicted"/>
<dbReference type="InterPro" id="IPR050708">
    <property type="entry name" value="T6SS_VgrG/RHS"/>
</dbReference>
<feature type="non-terminal residue" evidence="2">
    <location>
        <position position="1"/>
    </location>
</feature>
<feature type="region of interest" description="Disordered" evidence="1">
    <location>
        <begin position="43"/>
        <end position="76"/>
    </location>
</feature>
<reference evidence="2 3" key="1">
    <citation type="journal article" date="2019" name="Microorganisms">
        <title>Genome Insights into the Novel Species Microvirga brassicacearum, a Rapeseed Endophyte with Biotechnological Potential.</title>
        <authorList>
            <person name="Jimenez-Gomez A."/>
            <person name="Saati-Santamaria Z."/>
            <person name="Igual J.M."/>
            <person name="Rivas R."/>
            <person name="Mateos P.F."/>
            <person name="Garcia-Fraile P."/>
        </authorList>
    </citation>
    <scope>NUCLEOTIDE SEQUENCE [LARGE SCALE GENOMIC DNA]</scope>
    <source>
        <strain evidence="2 3">CDVBN77</strain>
    </source>
</reference>
<name>A0A5N3P5I7_9HYPH</name>
<dbReference type="AlphaFoldDB" id="A0A5N3P5I7"/>
<evidence type="ECO:0000313" key="2">
    <source>
        <dbReference type="EMBL" id="KAB0264979.1"/>
    </source>
</evidence>
<dbReference type="EMBL" id="VCMV01000051">
    <property type="protein sequence ID" value="KAB0264979.1"/>
    <property type="molecule type" value="Genomic_DNA"/>
</dbReference>
<sequence>EDAETGLVYLNARYYDPKVGRFLSPDSLDPTLPGVGTNRYAYANNDPINRSDPSGFASNDSSDYGAGGDMNDGHYSATDQVRDQEAAIADGSYSAAPGAQGGDWSKEEREFARSRSAFLDIEVTGKVPYGPARPVPHAYNINNIVCSGGQGCSVDYIRDKATRYAFPGQDPSKPVSHLGIYEVRDPYMGFFGGSIQVQISENGLTIVNQTQIGHTFHDGRVTRSFSQSEDGSWSVSTRGRGNNPEAFNAAANNFFGPEVFNQLDRQMRETIDQEKRGY</sequence>
<accession>A0A5N3P5I7</accession>
<comment type="caution">
    <text evidence="2">The sequence shown here is derived from an EMBL/GenBank/DDBJ whole genome shotgun (WGS) entry which is preliminary data.</text>
</comment>